<accession>A0AA88QPQ9</accession>
<evidence type="ECO:0000313" key="2">
    <source>
        <dbReference type="Proteomes" id="UP001187471"/>
    </source>
</evidence>
<dbReference type="Proteomes" id="UP001187471">
    <property type="component" value="Unassembled WGS sequence"/>
</dbReference>
<organism evidence="1 2">
    <name type="scientific">Escallonia rubra</name>
    <dbReference type="NCBI Taxonomy" id="112253"/>
    <lineage>
        <taxon>Eukaryota</taxon>
        <taxon>Viridiplantae</taxon>
        <taxon>Streptophyta</taxon>
        <taxon>Embryophyta</taxon>
        <taxon>Tracheophyta</taxon>
        <taxon>Spermatophyta</taxon>
        <taxon>Magnoliopsida</taxon>
        <taxon>eudicotyledons</taxon>
        <taxon>Gunneridae</taxon>
        <taxon>Pentapetalae</taxon>
        <taxon>asterids</taxon>
        <taxon>campanulids</taxon>
        <taxon>Escalloniales</taxon>
        <taxon>Escalloniaceae</taxon>
        <taxon>Escallonia</taxon>
    </lineage>
</organism>
<keyword evidence="2" id="KW-1185">Reference proteome</keyword>
<reference evidence="1" key="1">
    <citation type="submission" date="2022-12" db="EMBL/GenBank/DDBJ databases">
        <title>Draft genome assemblies for two species of Escallonia (Escalloniales).</title>
        <authorList>
            <person name="Chanderbali A."/>
            <person name="Dervinis C."/>
            <person name="Anghel I."/>
            <person name="Soltis D."/>
            <person name="Soltis P."/>
            <person name="Zapata F."/>
        </authorList>
    </citation>
    <scope>NUCLEOTIDE SEQUENCE</scope>
    <source>
        <strain evidence="1">UCBG92.1500</strain>
        <tissue evidence="1">Leaf</tissue>
    </source>
</reference>
<sequence length="270" mass="30011">MGLIESQEMMGFLDGAHEKPDEYITSSTAGAAGEKILTENPQFCAWRNLDRLLRGWITGTLSEEVMGLVIGSMKAIHQPRIFNEICDDFATIGKPVEDREKVFQLLKGLGNGFEAFVTSMFKPPVPSYKEVISLLQSHETMRTLHDSETFGGTNQHMASWASVHIGKMGEAIGRMDVKTELETGVKMKMGMDIEMVTGMEMDVVMETGMKMHMEMDVGMEIEVEMGVDTLSQEDEASLNQATQQNCGNYVSNSTIQEKDKSLVCQICDRS</sequence>
<gene>
    <name evidence="1" type="ORF">RJ640_004058</name>
</gene>
<dbReference type="AlphaFoldDB" id="A0AA88QPQ9"/>
<comment type="caution">
    <text evidence="1">The sequence shown here is derived from an EMBL/GenBank/DDBJ whole genome shotgun (WGS) entry which is preliminary data.</text>
</comment>
<evidence type="ECO:0000313" key="1">
    <source>
        <dbReference type="EMBL" id="KAK2969264.1"/>
    </source>
</evidence>
<dbReference type="PANTHER" id="PTHR47481:SF2">
    <property type="entry name" value="RETROTRANSPOSON GAG DOMAIN-CONTAINING PROTEIN"/>
    <property type="match status" value="1"/>
</dbReference>
<name>A0AA88QPQ9_9ASTE</name>
<dbReference type="EMBL" id="JAVXUO010002830">
    <property type="protein sequence ID" value="KAK2969264.1"/>
    <property type="molecule type" value="Genomic_DNA"/>
</dbReference>
<dbReference type="PANTHER" id="PTHR47481">
    <property type="match status" value="1"/>
</dbReference>
<proteinExistence type="predicted"/>
<protein>
    <submittedName>
        <fullName evidence="1">Uncharacterized protein</fullName>
    </submittedName>
</protein>